<accession>A0ABP9Z8Q6</accession>
<comment type="caution">
    <text evidence="1">The sequence shown here is derived from an EMBL/GenBank/DDBJ whole genome shotgun (WGS) entry which is preliminary data.</text>
</comment>
<gene>
    <name evidence="1" type="ORF">MFLAVUS_008968</name>
</gene>
<name>A0ABP9Z8Q6_9FUNG</name>
<protein>
    <submittedName>
        <fullName evidence="1">Uncharacterized protein</fullName>
    </submittedName>
</protein>
<reference evidence="1 2" key="1">
    <citation type="submission" date="2024-04" db="EMBL/GenBank/DDBJ databases">
        <title>genome sequences of Mucor flavus KT1a and Helicostylum pulchrum KT1b strains isolated from the surface of a dry-aged beef.</title>
        <authorList>
            <person name="Toyotome T."/>
            <person name="Hosono M."/>
            <person name="Torimaru M."/>
            <person name="Fukuda K."/>
            <person name="Mikami N."/>
        </authorList>
    </citation>
    <scope>NUCLEOTIDE SEQUENCE [LARGE SCALE GENOMIC DNA]</scope>
    <source>
        <strain evidence="1 2">KT1a</strain>
    </source>
</reference>
<evidence type="ECO:0000313" key="2">
    <source>
        <dbReference type="Proteomes" id="UP001473302"/>
    </source>
</evidence>
<organism evidence="1 2">
    <name type="scientific">Mucor flavus</name>
    <dbReference type="NCBI Taxonomy" id="439312"/>
    <lineage>
        <taxon>Eukaryota</taxon>
        <taxon>Fungi</taxon>
        <taxon>Fungi incertae sedis</taxon>
        <taxon>Mucoromycota</taxon>
        <taxon>Mucoromycotina</taxon>
        <taxon>Mucoromycetes</taxon>
        <taxon>Mucorales</taxon>
        <taxon>Mucorineae</taxon>
        <taxon>Mucoraceae</taxon>
        <taxon>Mucor</taxon>
    </lineage>
</organism>
<dbReference type="EMBL" id="BAABUK010000026">
    <property type="protein sequence ID" value="GAA5815457.1"/>
    <property type="molecule type" value="Genomic_DNA"/>
</dbReference>
<evidence type="ECO:0000313" key="1">
    <source>
        <dbReference type="EMBL" id="GAA5815457.1"/>
    </source>
</evidence>
<keyword evidence="2" id="KW-1185">Reference proteome</keyword>
<sequence>MDRVYDLHQHTHCVIMHIGKVIVTTSILATANRHCNSNFRDRTQIGSSISYNRDRTDVKALGEDCGEESEDNILIDNFYDKLYNLFKKDKTTRDEEDKFLMKAVSGYLPRAIQNTMEKIKLEIESFDLFHYAFIVPSEWEEEMREDIIRPIFVQSGLILNEDHQDRLLFFSDIESICYGLKDKNADDYSFKRGQNTILCRFSPDEEKMVIKFDLIQTTNTLFNFPNSKMFPKVMKSSSGFVNIDVRGRIKEFLRTNLFSVATENGADRKSLKSKLAPVNQDKVIEDVTEQIDSWRFDLLEEESEETKLWSWKLTEVQKEFIQSLCPFIIRTAIDVTLFGNMKDIISNNFSKSYEFLLLMDKYSNQYNRYNGMVPRLAYILECNRRSLNCITTINKIEPKEKDIDPSFLLYGASKGVFEAIQHSDIYCKPRIVSSEDSNTSSSVFLNSKPDAIVNLDISLGSTLFSYSLLNEDGCIQHIFNHDGQVVNLPPLRHFYTFSNMTTLNVKEQFIPFAEKYLLGDLVDFIVDDGDSIKKDLLFEMKAILSKNLSTGEALISTSRPKYIKAFIFMYVIYIKEEILNKLPNHLLSDQTATKIGYAVSIEAMLLSNTIGTKDNLRDLIYASGLVPKDNDSKKIRITTQGERILPAIQKSLKLELPLKSYFLLCQLHEDYVQLSLHQVVTASTSEKKEQESIIVQDEIVAIPNIYDSLCKSMWHNLVQDSKLIELCEMHNTSDKSKILDQFSSKTKKEFFTILRVHISDNALQNNPGAQSATETNAVKLNNSCNCKFDLTTADIIDISFTPVLQDVACILSGSLLNKGLFGNYMNIDYLFSFIRFSSNPQLQCAFARILEEEADDFNLELGIDTCCLLIPELFSQLLQPVIAQQPLCYKDFEIGALQQVCSGNYAFNVYGKRGRNYIRYKSKITDKQTTQCNNDIVFLYLVKGEIIKKVRLNRTFYLRNERARNFAGFDLDIYSFKTTNYLEDNETLSLYNNIYNSVGTDSIEIGKLYKNRRLDAPIIVSVIFLSYVSSLRFSVKLVGADTRDEKLVGVVEAGEPLTLTRF</sequence>
<proteinExistence type="predicted"/>
<dbReference type="Proteomes" id="UP001473302">
    <property type="component" value="Unassembled WGS sequence"/>
</dbReference>